<evidence type="ECO:0000256" key="2">
    <source>
        <dbReference type="RuleBase" id="RU362080"/>
    </source>
</evidence>
<dbReference type="OrthoDB" id="9802003at2"/>
<evidence type="ECO:0000313" key="4">
    <source>
        <dbReference type="Proteomes" id="UP000190857"/>
    </source>
</evidence>
<dbReference type="PANTHER" id="PTHR33713">
    <property type="entry name" value="ANTITOXIN YAFN-RELATED"/>
    <property type="match status" value="1"/>
</dbReference>
<dbReference type="PANTHER" id="PTHR33713:SF6">
    <property type="entry name" value="ANTITOXIN YEFM"/>
    <property type="match status" value="1"/>
</dbReference>
<dbReference type="InterPro" id="IPR051405">
    <property type="entry name" value="phD/YefM_antitoxin"/>
</dbReference>
<protein>
    <recommendedName>
        <fullName evidence="2">Antitoxin</fullName>
    </recommendedName>
</protein>
<dbReference type="SUPFAM" id="SSF143120">
    <property type="entry name" value="YefM-like"/>
    <property type="match status" value="1"/>
</dbReference>
<evidence type="ECO:0000313" key="3">
    <source>
        <dbReference type="EMBL" id="SKC40355.1"/>
    </source>
</evidence>
<comment type="function">
    <text evidence="2">Antitoxin component of a type II toxin-antitoxin (TA) system.</text>
</comment>
<name>A0A1T5IMJ4_9MICO</name>
<dbReference type="Gene3D" id="6.10.250.330">
    <property type="match status" value="1"/>
</dbReference>
<dbReference type="NCBIfam" id="TIGR01552">
    <property type="entry name" value="phd_fam"/>
    <property type="match status" value="1"/>
</dbReference>
<dbReference type="InterPro" id="IPR036165">
    <property type="entry name" value="YefM-like_sf"/>
</dbReference>
<accession>A0A1T5IMJ4</accession>
<sequence length="83" mass="9369">MKTLTYSQSRAHYAATLDSVLDDREEVVITRAGKEPVVLVALEDYESLKEMAYLLRNPVNAHRILRSIVQLEGGEGVDHELDE</sequence>
<gene>
    <name evidence="3" type="ORF">SAMN06309945_0626</name>
</gene>
<dbReference type="AlphaFoldDB" id="A0A1T5IMJ4"/>
<dbReference type="EMBL" id="FUZP01000001">
    <property type="protein sequence ID" value="SKC40355.1"/>
    <property type="molecule type" value="Genomic_DNA"/>
</dbReference>
<comment type="similarity">
    <text evidence="1 2">Belongs to the phD/YefM antitoxin family.</text>
</comment>
<dbReference type="Proteomes" id="UP000190857">
    <property type="component" value="Unassembled WGS sequence"/>
</dbReference>
<dbReference type="InterPro" id="IPR006442">
    <property type="entry name" value="Antitoxin_Phd/YefM"/>
</dbReference>
<keyword evidence="4" id="KW-1185">Reference proteome</keyword>
<dbReference type="RefSeq" id="WP_079726828.1">
    <property type="nucleotide sequence ID" value="NZ_FUZP01000001.1"/>
</dbReference>
<proteinExistence type="inferred from homology"/>
<evidence type="ECO:0000256" key="1">
    <source>
        <dbReference type="ARBA" id="ARBA00009981"/>
    </source>
</evidence>
<organism evidence="3 4">
    <name type="scientific">Okibacterium fritillariae</name>
    <dbReference type="NCBI Taxonomy" id="123320"/>
    <lineage>
        <taxon>Bacteria</taxon>
        <taxon>Bacillati</taxon>
        <taxon>Actinomycetota</taxon>
        <taxon>Actinomycetes</taxon>
        <taxon>Micrococcales</taxon>
        <taxon>Microbacteriaceae</taxon>
        <taxon>Okibacterium</taxon>
    </lineage>
</organism>
<dbReference type="STRING" id="123320.SAMN06309945_0626"/>
<dbReference type="Gene3D" id="3.40.1620.10">
    <property type="entry name" value="YefM-like domain"/>
    <property type="match status" value="1"/>
</dbReference>
<reference evidence="3 4" key="1">
    <citation type="submission" date="2017-02" db="EMBL/GenBank/DDBJ databases">
        <authorList>
            <person name="Peterson S.W."/>
        </authorList>
    </citation>
    <scope>NUCLEOTIDE SEQUENCE [LARGE SCALE GENOMIC DNA]</scope>
    <source>
        <strain evidence="3 4">VKM Ac-2059</strain>
    </source>
</reference>
<dbReference type="Pfam" id="PF02604">
    <property type="entry name" value="PhdYeFM_antitox"/>
    <property type="match status" value="1"/>
</dbReference>